<dbReference type="InterPro" id="IPR000073">
    <property type="entry name" value="AB_hydrolase_1"/>
</dbReference>
<organism evidence="2 3">
    <name type="scientific">Oceanirhabdus seepicola</name>
    <dbReference type="NCBI Taxonomy" id="2828781"/>
    <lineage>
        <taxon>Bacteria</taxon>
        <taxon>Bacillati</taxon>
        <taxon>Bacillota</taxon>
        <taxon>Clostridia</taxon>
        <taxon>Eubacteriales</taxon>
        <taxon>Clostridiaceae</taxon>
        <taxon>Oceanirhabdus</taxon>
    </lineage>
</organism>
<name>A0A9J6NYP6_9CLOT</name>
<dbReference type="RefSeq" id="WP_250858554.1">
    <property type="nucleotide sequence ID" value="NZ_JAGSOJ010000001.1"/>
</dbReference>
<protein>
    <submittedName>
        <fullName evidence="2">Alpha/beta hydrolase</fullName>
    </submittedName>
</protein>
<gene>
    <name evidence="2" type="ORF">KDK92_07400</name>
</gene>
<dbReference type="PANTHER" id="PTHR43433:SF5">
    <property type="entry name" value="AB HYDROLASE-1 DOMAIN-CONTAINING PROTEIN"/>
    <property type="match status" value="1"/>
</dbReference>
<evidence type="ECO:0000313" key="2">
    <source>
        <dbReference type="EMBL" id="MCM1989562.1"/>
    </source>
</evidence>
<evidence type="ECO:0000313" key="3">
    <source>
        <dbReference type="Proteomes" id="UP001056429"/>
    </source>
</evidence>
<dbReference type="AlphaFoldDB" id="A0A9J6NYP6"/>
<reference evidence="2" key="2">
    <citation type="submission" date="2021-04" db="EMBL/GenBank/DDBJ databases">
        <authorList>
            <person name="Dong X."/>
        </authorList>
    </citation>
    <scope>NUCLEOTIDE SEQUENCE</scope>
    <source>
        <strain evidence="2">ZWT</strain>
    </source>
</reference>
<keyword evidence="3" id="KW-1185">Reference proteome</keyword>
<dbReference type="InterPro" id="IPR050471">
    <property type="entry name" value="AB_hydrolase"/>
</dbReference>
<dbReference type="PANTHER" id="PTHR43433">
    <property type="entry name" value="HYDROLASE, ALPHA/BETA FOLD FAMILY PROTEIN"/>
    <property type="match status" value="1"/>
</dbReference>
<feature type="domain" description="AB hydrolase-1" evidence="1">
    <location>
        <begin position="10"/>
        <end position="115"/>
    </location>
</feature>
<dbReference type="Proteomes" id="UP001056429">
    <property type="component" value="Unassembled WGS sequence"/>
</dbReference>
<dbReference type="SUPFAM" id="SSF53474">
    <property type="entry name" value="alpha/beta-Hydrolases"/>
    <property type="match status" value="1"/>
</dbReference>
<evidence type="ECO:0000259" key="1">
    <source>
        <dbReference type="Pfam" id="PF00561"/>
    </source>
</evidence>
<dbReference type="Pfam" id="PF00561">
    <property type="entry name" value="Abhydrolase_1"/>
    <property type="match status" value="1"/>
</dbReference>
<sequence length="271" mass="30992">MRKGNGAHTVVFEFGLSECIDDWIDIAEEISKENTVILYHRAGYGRSSIDRDEKRGLDEIIKDFEELLEVEGIHEKIILIAHSLGGACAQKLLMKNPGRIKGMVLVDASPLEYREIEMLKKSMTSIDNKYNTDRQIQNLEDMSIKTKEQLIEEGNKGIFSEPDIFHAMWSEFNSLRNHNIIIDGESFICDIPLKVMICDRNISNERLIRNDIPAEDANVFHIEVDKLKERQLKLSNRSELIVANNSSHSIHKDDPKLVIKTIKSVITECSE</sequence>
<proteinExistence type="predicted"/>
<accession>A0A9J6NYP6</accession>
<dbReference type="Gene3D" id="3.40.50.1820">
    <property type="entry name" value="alpha/beta hydrolase"/>
    <property type="match status" value="1"/>
</dbReference>
<dbReference type="InterPro" id="IPR029058">
    <property type="entry name" value="AB_hydrolase_fold"/>
</dbReference>
<keyword evidence="2" id="KW-0378">Hydrolase</keyword>
<comment type="caution">
    <text evidence="2">The sequence shown here is derived from an EMBL/GenBank/DDBJ whole genome shotgun (WGS) entry which is preliminary data.</text>
</comment>
<dbReference type="GO" id="GO:0016787">
    <property type="term" value="F:hydrolase activity"/>
    <property type="evidence" value="ECO:0007669"/>
    <property type="project" value="UniProtKB-KW"/>
</dbReference>
<reference evidence="2" key="1">
    <citation type="journal article" date="2021" name="mSystems">
        <title>Bacteria and Archaea Synergistically Convert Glycine Betaine to Biogenic Methane in the Formosa Cold Seep of the South China Sea.</title>
        <authorList>
            <person name="Li L."/>
            <person name="Zhang W."/>
            <person name="Zhang S."/>
            <person name="Song L."/>
            <person name="Sun Q."/>
            <person name="Zhang H."/>
            <person name="Xiang H."/>
            <person name="Dong X."/>
        </authorList>
    </citation>
    <scope>NUCLEOTIDE SEQUENCE</scope>
    <source>
        <strain evidence="2">ZWT</strain>
    </source>
</reference>
<dbReference type="EMBL" id="JAGSOJ010000001">
    <property type="protein sequence ID" value="MCM1989562.1"/>
    <property type="molecule type" value="Genomic_DNA"/>
</dbReference>